<protein>
    <submittedName>
        <fullName evidence="2">Uncharacterized protein</fullName>
    </submittedName>
</protein>
<feature type="region of interest" description="Disordered" evidence="1">
    <location>
        <begin position="1"/>
        <end position="40"/>
    </location>
</feature>
<organism evidence="2">
    <name type="scientific">uncultured Thermomicrobiales bacterium</name>
    <dbReference type="NCBI Taxonomy" id="1645740"/>
    <lineage>
        <taxon>Bacteria</taxon>
        <taxon>Pseudomonadati</taxon>
        <taxon>Thermomicrobiota</taxon>
        <taxon>Thermomicrobia</taxon>
        <taxon>Thermomicrobiales</taxon>
        <taxon>environmental samples</taxon>
    </lineage>
</organism>
<dbReference type="EMBL" id="CADCWF010000359">
    <property type="protein sequence ID" value="CAA9583043.1"/>
    <property type="molecule type" value="Genomic_DNA"/>
</dbReference>
<sequence>WVTQGASKAIGRDHPARPSTSGQDRRRPSQDVPIGSAARY</sequence>
<reference evidence="2" key="1">
    <citation type="submission" date="2020-02" db="EMBL/GenBank/DDBJ databases">
        <authorList>
            <person name="Meier V. D."/>
        </authorList>
    </citation>
    <scope>NUCLEOTIDE SEQUENCE</scope>
    <source>
        <strain evidence="2">AVDCRST_MAG59</strain>
    </source>
</reference>
<gene>
    <name evidence="2" type="ORF">AVDCRST_MAG59-5058</name>
</gene>
<feature type="non-terminal residue" evidence="2">
    <location>
        <position position="1"/>
    </location>
</feature>
<evidence type="ECO:0000313" key="2">
    <source>
        <dbReference type="EMBL" id="CAA9583043.1"/>
    </source>
</evidence>
<name>A0A6J4VNF0_9BACT</name>
<feature type="non-terminal residue" evidence="2">
    <location>
        <position position="40"/>
    </location>
</feature>
<evidence type="ECO:0000256" key="1">
    <source>
        <dbReference type="SAM" id="MobiDB-lite"/>
    </source>
</evidence>
<dbReference type="AlphaFoldDB" id="A0A6J4VNF0"/>
<proteinExistence type="predicted"/>
<accession>A0A6J4VNF0</accession>